<accession>A0AAX1SPS9</accession>
<name>A0AAX1SPS9_9FIRM</name>
<dbReference type="GeneID" id="97204711"/>
<dbReference type="InterPro" id="IPR016571">
    <property type="entry name" value="Spore_coat_assembly_CotJB"/>
</dbReference>
<organism evidence="2 5">
    <name type="scientific">Enterocloster aldenensis</name>
    <dbReference type="NCBI Taxonomy" id="358742"/>
    <lineage>
        <taxon>Bacteria</taxon>
        <taxon>Bacillati</taxon>
        <taxon>Bacillota</taxon>
        <taxon>Clostridia</taxon>
        <taxon>Lachnospirales</taxon>
        <taxon>Lachnospiraceae</taxon>
        <taxon>Enterocloster</taxon>
    </lineage>
</organism>
<dbReference type="Proteomes" id="UP001299608">
    <property type="component" value="Unassembled WGS sequence"/>
</dbReference>
<keyword evidence="4" id="KW-1185">Reference proteome</keyword>
<dbReference type="InterPro" id="IPR024207">
    <property type="entry name" value="CotJB_dom"/>
</dbReference>
<reference evidence="3 4" key="1">
    <citation type="journal article" date="2020" name="Cell Host Microbe">
        <title>Functional and Genomic Variation between Human-Derived Isolates of Lachnospiraceae Reveals Inter- and Intra-Species Diversity.</title>
        <authorList>
            <person name="Sorbara M.T."/>
            <person name="Littmann E.R."/>
            <person name="Fontana E."/>
            <person name="Moody T.U."/>
            <person name="Kohout C.E."/>
            <person name="Gjonbalaj M."/>
            <person name="Eaton V."/>
            <person name="Seok R."/>
            <person name="Leiner I.M."/>
            <person name="Pamer E.G."/>
        </authorList>
    </citation>
    <scope>NUCLEOTIDE SEQUENCE [LARGE SCALE GENOMIC DNA]</scope>
    <source>
        <strain evidence="3 4">MSK.1.17</strain>
    </source>
</reference>
<keyword evidence="2" id="KW-0946">Virion</keyword>
<comment type="caution">
    <text evidence="2">The sequence shown here is derived from an EMBL/GenBank/DDBJ whole genome shotgun (WGS) entry which is preliminary data.</text>
</comment>
<reference evidence="3" key="2">
    <citation type="submission" date="2020-02" db="EMBL/GenBank/DDBJ databases">
        <authorList>
            <person name="Littmann E."/>
            <person name="Sorbara M."/>
        </authorList>
    </citation>
    <scope>NUCLEOTIDE SEQUENCE</scope>
    <source>
        <strain evidence="3">MSK.1.17</strain>
    </source>
</reference>
<dbReference type="EMBL" id="JAAITT010000002">
    <property type="protein sequence ID" value="NSJ47407.1"/>
    <property type="molecule type" value="Genomic_DNA"/>
</dbReference>
<evidence type="ECO:0000313" key="3">
    <source>
        <dbReference type="EMBL" id="NSJ47407.1"/>
    </source>
</evidence>
<protein>
    <submittedName>
        <fullName evidence="2">Spore coat protein CotJB</fullName>
    </submittedName>
</protein>
<evidence type="ECO:0000313" key="4">
    <source>
        <dbReference type="Proteomes" id="UP000669239"/>
    </source>
</evidence>
<keyword evidence="2" id="KW-0167">Capsid protein</keyword>
<dbReference type="RefSeq" id="WP_117555930.1">
    <property type="nucleotide sequence ID" value="NZ_BAABZL010000001.1"/>
</dbReference>
<evidence type="ECO:0000259" key="1">
    <source>
        <dbReference type="Pfam" id="PF12652"/>
    </source>
</evidence>
<sequence length="90" mass="9954">MTNFDYNVSQGAMLRQVDEAGFAVVDANLYLDTHPCDAAAIDYYNQMLAAYKSAAAAYEAQFGPLTAGANKDTDYWSWVNDPWPWEGVCS</sequence>
<feature type="domain" description="Protein CotJB" evidence="1">
    <location>
        <begin position="12"/>
        <end position="86"/>
    </location>
</feature>
<dbReference type="EMBL" id="JAKNGE010000025">
    <property type="protein sequence ID" value="MCG4747536.1"/>
    <property type="molecule type" value="Genomic_DNA"/>
</dbReference>
<reference evidence="2" key="3">
    <citation type="submission" date="2022-01" db="EMBL/GenBank/DDBJ databases">
        <title>Collection of gut derived symbiotic bacterial strains cultured from healthy donors.</title>
        <authorList>
            <person name="Lin H."/>
            <person name="Kohout C."/>
            <person name="Waligurski E."/>
            <person name="Pamer E.G."/>
        </authorList>
    </citation>
    <scope>NUCLEOTIDE SEQUENCE</scope>
    <source>
        <strain evidence="2">DFI.6.55</strain>
    </source>
</reference>
<proteinExistence type="predicted"/>
<gene>
    <name evidence="3" type="ORF">G5B36_01635</name>
    <name evidence="2" type="ORF">L0N08_19085</name>
</gene>
<evidence type="ECO:0000313" key="2">
    <source>
        <dbReference type="EMBL" id="MCG4747536.1"/>
    </source>
</evidence>
<dbReference type="Proteomes" id="UP000669239">
    <property type="component" value="Unassembled WGS sequence"/>
</dbReference>
<dbReference type="Pfam" id="PF12652">
    <property type="entry name" value="CotJB"/>
    <property type="match status" value="1"/>
</dbReference>
<dbReference type="AlphaFoldDB" id="A0AAX1SPS9"/>
<dbReference type="PIRSF" id="PIRSF010606">
    <property type="entry name" value="Spore_coat_CotJB"/>
    <property type="match status" value="1"/>
</dbReference>
<evidence type="ECO:0000313" key="5">
    <source>
        <dbReference type="Proteomes" id="UP001299608"/>
    </source>
</evidence>